<evidence type="ECO:0000259" key="2">
    <source>
        <dbReference type="Pfam" id="PF17680"/>
    </source>
</evidence>
<gene>
    <name evidence="3" type="ORF">GV368_01160</name>
</gene>
<accession>A0ABX1QJY6</accession>
<dbReference type="PROSITE" id="PS51257">
    <property type="entry name" value="PROKAR_LIPOPROTEIN"/>
    <property type="match status" value="1"/>
</dbReference>
<feature type="chain" id="PRO_5047544282" description="FlgO domain-containing protein" evidence="1">
    <location>
        <begin position="23"/>
        <end position="212"/>
    </location>
</feature>
<dbReference type="Pfam" id="PF17680">
    <property type="entry name" value="FlgO"/>
    <property type="match status" value="1"/>
</dbReference>
<feature type="signal peptide" evidence="1">
    <location>
        <begin position="1"/>
        <end position="22"/>
    </location>
</feature>
<dbReference type="Proteomes" id="UP000669605">
    <property type="component" value="Unassembled WGS sequence"/>
</dbReference>
<name>A0ABX1QJY6_9PROT</name>
<evidence type="ECO:0000313" key="3">
    <source>
        <dbReference type="EMBL" id="NMH15739.1"/>
    </source>
</evidence>
<proteinExistence type="predicted"/>
<keyword evidence="4" id="KW-1185">Reference proteome</keyword>
<reference evidence="3 4" key="1">
    <citation type="journal article" date="2020" name="Curr. Microbiol.">
        <title>Tepidiphilus baoligensis sp. nov., a Novel Bacterium of the Family Hydrogenophilaceae Isolated from an Oil Reservoir.</title>
        <authorList>
            <person name="Zhang X."/>
            <person name="Wang G."/>
            <person name="Ma X."/>
            <person name="Yu J."/>
            <person name="You J."/>
            <person name="Xue Y."/>
            <person name="Ma Y."/>
        </authorList>
    </citation>
    <scope>NUCLEOTIDE SEQUENCE [LARGE SCALE GENOMIC DNA]</scope>
    <source>
        <strain evidence="3 4">B18-69</strain>
    </source>
</reference>
<sequence>MKNNRLLVHGAPLLCGALFALAGCTQTIGAQPSDAESRSTPVASGSLTLAEPSRAAGFSTAIAQLAEQLDRNTRHKALLPAVLASTFVNLDDLDDTSPLGRLVTENLVHELQIRRWNVYDIRLSKAVAVNPTGEFVLTRDPKLLEYQYLVAGVLAGTYSIAGNEVFVNARIIDINTGVVVSSGQISLPIDEFVARLLVDGDQLKPMRIIRGK</sequence>
<dbReference type="InterPro" id="IPR041215">
    <property type="entry name" value="FlgO_dom"/>
</dbReference>
<feature type="domain" description="FlgO" evidence="2">
    <location>
        <begin position="63"/>
        <end position="191"/>
    </location>
</feature>
<protein>
    <recommendedName>
        <fullName evidence="2">FlgO domain-containing protein</fullName>
    </recommendedName>
</protein>
<dbReference type="EMBL" id="JAAAUB010000001">
    <property type="protein sequence ID" value="NMH15739.1"/>
    <property type="molecule type" value="Genomic_DNA"/>
</dbReference>
<dbReference type="RefSeq" id="WP_142810040.1">
    <property type="nucleotide sequence ID" value="NZ_JAAAUB010000001.1"/>
</dbReference>
<evidence type="ECO:0000256" key="1">
    <source>
        <dbReference type="SAM" id="SignalP"/>
    </source>
</evidence>
<keyword evidence="1" id="KW-0732">Signal</keyword>
<comment type="caution">
    <text evidence="3">The sequence shown here is derived from an EMBL/GenBank/DDBJ whole genome shotgun (WGS) entry which is preliminary data.</text>
</comment>
<evidence type="ECO:0000313" key="4">
    <source>
        <dbReference type="Proteomes" id="UP000669605"/>
    </source>
</evidence>
<organism evidence="3 4">
    <name type="scientific">Tepidiphilus baoligensis</name>
    <dbReference type="NCBI Taxonomy" id="2698687"/>
    <lineage>
        <taxon>Bacteria</taxon>
        <taxon>Pseudomonadati</taxon>
        <taxon>Pseudomonadota</taxon>
        <taxon>Hydrogenophilia</taxon>
        <taxon>Hydrogenophilales</taxon>
        <taxon>Hydrogenophilaceae</taxon>
        <taxon>Tepidiphilus</taxon>
    </lineage>
</organism>